<evidence type="ECO:0000313" key="2">
    <source>
        <dbReference type="EMBL" id="SFE97205.1"/>
    </source>
</evidence>
<dbReference type="InterPro" id="IPR002477">
    <property type="entry name" value="Peptidoglycan-bd-like"/>
</dbReference>
<dbReference type="SUPFAM" id="SSF47090">
    <property type="entry name" value="PGBD-like"/>
    <property type="match status" value="1"/>
</dbReference>
<evidence type="ECO:0000259" key="1">
    <source>
        <dbReference type="Pfam" id="PF01471"/>
    </source>
</evidence>
<dbReference type="Proteomes" id="UP000199513">
    <property type="component" value="Unassembled WGS sequence"/>
</dbReference>
<dbReference type="Pfam" id="PF01471">
    <property type="entry name" value="PG_binding_1"/>
    <property type="match status" value="1"/>
</dbReference>
<proteinExistence type="predicted"/>
<organism evidence="2 3">
    <name type="scientific">Thermoflexibacter ruber</name>
    <dbReference type="NCBI Taxonomy" id="1003"/>
    <lineage>
        <taxon>Bacteria</taxon>
        <taxon>Pseudomonadati</taxon>
        <taxon>Bacteroidota</taxon>
        <taxon>Cytophagia</taxon>
        <taxon>Cytophagales</taxon>
        <taxon>Thermoflexibacteraceae</taxon>
        <taxon>Thermoflexibacter</taxon>
    </lineage>
</organism>
<dbReference type="InterPro" id="IPR036365">
    <property type="entry name" value="PGBD-like_sf"/>
</dbReference>
<dbReference type="EMBL" id="FONY01000011">
    <property type="protein sequence ID" value="SFE97205.1"/>
    <property type="molecule type" value="Genomic_DNA"/>
</dbReference>
<protein>
    <submittedName>
        <fullName evidence="2">Putative peptidoglycan binding domain-containing protein</fullName>
    </submittedName>
</protein>
<dbReference type="RefSeq" id="WP_091543557.1">
    <property type="nucleotide sequence ID" value="NZ_FONY01000011.1"/>
</dbReference>
<accession>A0A1I2EWH6</accession>
<feature type="domain" description="Peptidoglycan binding-like" evidence="1">
    <location>
        <begin position="153"/>
        <end position="207"/>
    </location>
</feature>
<dbReference type="Gene3D" id="1.10.101.10">
    <property type="entry name" value="PGBD-like superfamily/PGBD"/>
    <property type="match status" value="1"/>
</dbReference>
<dbReference type="AlphaFoldDB" id="A0A1I2EWH6"/>
<dbReference type="STRING" id="1003.SAMN04488541_101182"/>
<evidence type="ECO:0000313" key="3">
    <source>
        <dbReference type="Proteomes" id="UP000199513"/>
    </source>
</evidence>
<sequence>MKRIIILLVFISLVIIAFSQYLKYKKFNIPNDYDYKVAEDIDANYHDVSLLSDYYTTAYQIGSLAREMWFNHGIDVKLVDKSDPQSVSATLAYNQLLAKVKFLEGKLRESKRLKDLGYNNLDIKYMEENGVSEKNFLLYQLFGGKPLKNGEKSEAVWELQSLLVKAGYEIPVDGFFSDKTEGAIKEFQKSQKIYPSGIADTKTLKLLIK</sequence>
<reference evidence="3" key="1">
    <citation type="submission" date="2016-10" db="EMBL/GenBank/DDBJ databases">
        <authorList>
            <person name="Varghese N."/>
            <person name="Submissions S."/>
        </authorList>
    </citation>
    <scope>NUCLEOTIDE SEQUENCE [LARGE SCALE GENOMIC DNA]</scope>
    <source>
        <strain>GEY</strain>
        <strain evidence="3">DSM 9560</strain>
    </source>
</reference>
<dbReference type="OrthoDB" id="1143655at2"/>
<dbReference type="InterPro" id="IPR036366">
    <property type="entry name" value="PGBDSf"/>
</dbReference>
<keyword evidence="3" id="KW-1185">Reference proteome</keyword>
<name>A0A1I2EWH6_9BACT</name>
<gene>
    <name evidence="2" type="ORF">SAMN04488541_101182</name>
</gene>